<gene>
    <name evidence="3" type="ORF">B6254_0519</name>
</gene>
<dbReference type="EMBL" id="CP020928">
    <property type="protein sequence ID" value="AWF94940.1"/>
    <property type="molecule type" value="Genomic_DNA"/>
</dbReference>
<evidence type="ECO:0000259" key="1">
    <source>
        <dbReference type="PROSITE" id="PS51192"/>
    </source>
</evidence>
<dbReference type="Pfam" id="PF04851">
    <property type="entry name" value="ResIII"/>
    <property type="match status" value="1"/>
</dbReference>
<dbReference type="InterPro" id="IPR027417">
    <property type="entry name" value="P-loop_NTPase"/>
</dbReference>
<dbReference type="InterPro" id="IPR014001">
    <property type="entry name" value="Helicase_ATP-bd"/>
</dbReference>
<dbReference type="InterPro" id="IPR050742">
    <property type="entry name" value="Helicase_Restrict-Modif_Enz"/>
</dbReference>
<dbReference type="Gene3D" id="3.30.870.10">
    <property type="entry name" value="Endonuclease Chain A"/>
    <property type="match status" value="1"/>
</dbReference>
<evidence type="ECO:0000313" key="3">
    <source>
        <dbReference type="EMBL" id="AWF94940.1"/>
    </source>
</evidence>
<dbReference type="RefSeq" id="WP_108730043.1">
    <property type="nucleotide sequence ID" value="NZ_CP020928.1"/>
</dbReference>
<dbReference type="SUPFAM" id="SSF52540">
    <property type="entry name" value="P-loop containing nucleoside triphosphate hydrolases"/>
    <property type="match status" value="1"/>
</dbReference>
<dbReference type="SMART" id="SM00490">
    <property type="entry name" value="HELICc"/>
    <property type="match status" value="1"/>
</dbReference>
<dbReference type="AlphaFoldDB" id="A0A2S1KPJ8"/>
<organism evidence="3 4">
    <name type="scientific">Weissella cibaria</name>
    <dbReference type="NCBI Taxonomy" id="137591"/>
    <lineage>
        <taxon>Bacteria</taxon>
        <taxon>Bacillati</taxon>
        <taxon>Bacillota</taxon>
        <taxon>Bacilli</taxon>
        <taxon>Lactobacillales</taxon>
        <taxon>Lactobacillaceae</taxon>
        <taxon>Weissella</taxon>
    </lineage>
</organism>
<evidence type="ECO:0000313" key="4">
    <source>
        <dbReference type="Proteomes" id="UP000244870"/>
    </source>
</evidence>
<protein>
    <submittedName>
        <fullName evidence="3">Uncharacterized protein</fullName>
    </submittedName>
</protein>
<accession>A0A2S1KPJ8</accession>
<dbReference type="GO" id="GO:0003677">
    <property type="term" value="F:DNA binding"/>
    <property type="evidence" value="ECO:0007669"/>
    <property type="project" value="InterPro"/>
</dbReference>
<dbReference type="Pfam" id="PF00271">
    <property type="entry name" value="Helicase_C"/>
    <property type="match status" value="1"/>
</dbReference>
<dbReference type="GO" id="GO:0016787">
    <property type="term" value="F:hydrolase activity"/>
    <property type="evidence" value="ECO:0007669"/>
    <property type="project" value="InterPro"/>
</dbReference>
<dbReference type="PANTHER" id="PTHR47396">
    <property type="entry name" value="TYPE I RESTRICTION ENZYME ECOKI R PROTEIN"/>
    <property type="match status" value="1"/>
</dbReference>
<dbReference type="InterPro" id="IPR006935">
    <property type="entry name" value="Helicase/UvrB_N"/>
</dbReference>
<dbReference type="Proteomes" id="UP000244870">
    <property type="component" value="Chromosome"/>
</dbReference>
<dbReference type="SMART" id="SM00487">
    <property type="entry name" value="DEXDc"/>
    <property type="match status" value="1"/>
</dbReference>
<dbReference type="InterPro" id="IPR001650">
    <property type="entry name" value="Helicase_C-like"/>
</dbReference>
<feature type="domain" description="Helicase ATP-binding" evidence="1">
    <location>
        <begin position="268"/>
        <end position="435"/>
    </location>
</feature>
<name>A0A2S1KPJ8_9LACO</name>
<dbReference type="PROSITE" id="PS51194">
    <property type="entry name" value="HELICASE_CTER"/>
    <property type="match status" value="1"/>
</dbReference>
<sequence>MFLENIGKEVKLQYRSTEEDVVQDFYVPVLGESVQYDRSVGYFSSNILVSYIEGLEKFIQNGGRMRLLISPFVSLDDGQALIDSLNPEESVSGQLADLFSSYRLNGNKSNIAAQILIQLIREKYLEIRVVVPNNQAGLFHEKVALFYDEIGDVIATVGSNNETKSAVQFNLESFSTFRSWLNGQDVYIDNFQSNFSDTWDSNMKSFHTVSIEEAVSKEILQAYDTDRSISDLYDQLHGNTLTTKSEDDSPEETTILRFKPYDYQREAAEKWLKVRKGIISFATGTGKTKTAIYATQKLIEREGPKFFVIVVPDKTLVEQWASELNEYWDNVIKCYSENKTWTIQLKDQINYWNIVEDQPVFVVSTIPTFFNEKMNRQLKKLKGDYILIADECHRLGTESSLIKLPDVDRRLGLSATPEIYMSEDKTERLFKYFGGVIAEYSLEKAIRNHKLTEYEYKPIEVELSDTEMEKYKKFTHEILKMIQSPEEEISFDSISIEAQMKLFQRARIVYGAQSKLEKLSDLLDEIRGTNHMLIYCGATSISEGAENADVDQENEQSSMRQIVAVNNMLSAKGIPAAQYTKDENGSERLDRIGSFRDGTISTLVAIKALDEGVDIPEISTGIILASSGNPREFVQRRGRLLRRSPEKDKAVIYDMVVLGSGDDYEGINRSELKRVQEFTKSAINKTDLESRYNDLFAKYLEEENVE</sequence>
<reference evidence="3 4" key="1">
    <citation type="submission" date="2017-04" db="EMBL/GenBank/DDBJ databases">
        <title>Weissella cibaria strain m2 complete genome.</title>
        <authorList>
            <person name="Pan Q."/>
            <person name="Tan M."/>
            <person name="Yao F."/>
            <person name="Su S."/>
        </authorList>
    </citation>
    <scope>NUCLEOTIDE SEQUENCE [LARGE SCALE GENOMIC DNA]</scope>
    <source>
        <strain evidence="3 4">M2</strain>
    </source>
</reference>
<dbReference type="PANTHER" id="PTHR47396:SF1">
    <property type="entry name" value="ATP-DEPENDENT HELICASE IRC3-RELATED"/>
    <property type="match status" value="1"/>
</dbReference>
<proteinExistence type="predicted"/>
<dbReference type="Gene3D" id="3.40.50.300">
    <property type="entry name" value="P-loop containing nucleotide triphosphate hydrolases"/>
    <property type="match status" value="2"/>
</dbReference>
<feature type="domain" description="Helicase C-terminal" evidence="2">
    <location>
        <begin position="518"/>
        <end position="696"/>
    </location>
</feature>
<dbReference type="GO" id="GO:0005524">
    <property type="term" value="F:ATP binding"/>
    <property type="evidence" value="ECO:0007669"/>
    <property type="project" value="InterPro"/>
</dbReference>
<evidence type="ECO:0000259" key="2">
    <source>
        <dbReference type="PROSITE" id="PS51194"/>
    </source>
</evidence>
<dbReference type="PROSITE" id="PS51192">
    <property type="entry name" value="HELICASE_ATP_BIND_1"/>
    <property type="match status" value="1"/>
</dbReference>
<dbReference type="GO" id="GO:0005829">
    <property type="term" value="C:cytosol"/>
    <property type="evidence" value="ECO:0007669"/>
    <property type="project" value="TreeGrafter"/>
</dbReference>